<name>A0A1G5R013_9GAMM</name>
<gene>
    <name evidence="2" type="ORF">SAMN03097708_03138</name>
</gene>
<evidence type="ECO:0000259" key="1">
    <source>
        <dbReference type="Pfam" id="PF00535"/>
    </source>
</evidence>
<dbReference type="InterPro" id="IPR001173">
    <property type="entry name" value="Glyco_trans_2-like"/>
</dbReference>
<organism evidence="2 3">
    <name type="scientific">Thiohalomonas denitrificans</name>
    <dbReference type="NCBI Taxonomy" id="415747"/>
    <lineage>
        <taxon>Bacteria</taxon>
        <taxon>Pseudomonadati</taxon>
        <taxon>Pseudomonadota</taxon>
        <taxon>Gammaproteobacteria</taxon>
        <taxon>Thiohalomonadales</taxon>
        <taxon>Thiohalomonadaceae</taxon>
        <taxon>Thiohalomonas</taxon>
    </lineage>
</organism>
<keyword evidence="3" id="KW-1185">Reference proteome</keyword>
<dbReference type="EMBL" id="FMWD01000014">
    <property type="protein sequence ID" value="SCZ67372.1"/>
    <property type="molecule type" value="Genomic_DNA"/>
</dbReference>
<dbReference type="PANTHER" id="PTHR22916:SF3">
    <property type="entry name" value="UDP-GLCNAC:BETAGAL BETA-1,3-N-ACETYLGLUCOSAMINYLTRANSFERASE-LIKE PROTEIN 1"/>
    <property type="match status" value="1"/>
</dbReference>
<dbReference type="OrthoDB" id="5782309at2"/>
<protein>
    <submittedName>
        <fullName evidence="2">Glycosyl transferase family 2</fullName>
    </submittedName>
</protein>
<dbReference type="Pfam" id="PF00535">
    <property type="entry name" value="Glycos_transf_2"/>
    <property type="match status" value="1"/>
</dbReference>
<sequence>MTLVNRSAEPLVEILLATYNGGQYLSEQLDSLFAQTYKNWKLLVHDDGSVDDTLEIVRRYASREPGKITLVDDRYRAGGAKNNFAHLMSLATADYVSFCDQDDIWLPNKLECSIAALTESEARWGKDVPIAVFTDAKVVDAELEPVAPSLWQHQATSPGLAKSFRRLSIRNCVTGCTMMINRAALDNALPIPDVAVMHDWWIALTILKCQGVLRPIGRSTVLYRQHSSNAVGAQNHGFRRFMGKAARPIQMYREVVGGYLMAKQVGAYDNPGEYVLQKTKEIGRSMISSTSHE</sequence>
<dbReference type="AlphaFoldDB" id="A0A1G5R013"/>
<accession>A0A1G5R013</accession>
<keyword evidence="2" id="KW-0808">Transferase</keyword>
<dbReference type="STRING" id="415747.SAMN03097708_03138"/>
<dbReference type="CDD" id="cd04196">
    <property type="entry name" value="GT_2_like_d"/>
    <property type="match status" value="1"/>
</dbReference>
<dbReference type="Proteomes" id="UP000199648">
    <property type="component" value="Unassembled WGS sequence"/>
</dbReference>
<dbReference type="InterPro" id="IPR029044">
    <property type="entry name" value="Nucleotide-diphossugar_trans"/>
</dbReference>
<evidence type="ECO:0000313" key="2">
    <source>
        <dbReference type="EMBL" id="SCZ67372.1"/>
    </source>
</evidence>
<dbReference type="GO" id="GO:0016758">
    <property type="term" value="F:hexosyltransferase activity"/>
    <property type="evidence" value="ECO:0007669"/>
    <property type="project" value="UniProtKB-ARBA"/>
</dbReference>
<dbReference type="SUPFAM" id="SSF53448">
    <property type="entry name" value="Nucleotide-diphospho-sugar transferases"/>
    <property type="match status" value="1"/>
</dbReference>
<reference evidence="2 3" key="1">
    <citation type="submission" date="2016-10" db="EMBL/GenBank/DDBJ databases">
        <authorList>
            <person name="de Groot N.N."/>
        </authorList>
    </citation>
    <scope>NUCLEOTIDE SEQUENCE [LARGE SCALE GENOMIC DNA]</scope>
    <source>
        <strain evidence="2 3">HLD2</strain>
    </source>
</reference>
<feature type="domain" description="Glycosyltransferase 2-like" evidence="1">
    <location>
        <begin position="14"/>
        <end position="184"/>
    </location>
</feature>
<dbReference type="RefSeq" id="WP_092999057.1">
    <property type="nucleotide sequence ID" value="NZ_FMWD01000014.1"/>
</dbReference>
<evidence type="ECO:0000313" key="3">
    <source>
        <dbReference type="Proteomes" id="UP000199648"/>
    </source>
</evidence>
<dbReference type="PANTHER" id="PTHR22916">
    <property type="entry name" value="GLYCOSYLTRANSFERASE"/>
    <property type="match status" value="1"/>
</dbReference>
<dbReference type="Gene3D" id="3.90.550.10">
    <property type="entry name" value="Spore Coat Polysaccharide Biosynthesis Protein SpsA, Chain A"/>
    <property type="match status" value="1"/>
</dbReference>
<proteinExistence type="predicted"/>